<reference evidence="3 4" key="1">
    <citation type="journal article" date="2007" name="Proc. Natl. Acad. Sci. U.S.A.">
        <title>Dandruff-associated Malassezia genomes reveal convergent and divergent virulence traits shared with plant and human fungal pathogens.</title>
        <authorList>
            <person name="Xu J."/>
            <person name="Saunders C.W."/>
            <person name="Hu P."/>
            <person name="Grant R.A."/>
            <person name="Boekhout T."/>
            <person name="Kuramae E.E."/>
            <person name="Kronstad J.W."/>
            <person name="Deangelis Y.M."/>
            <person name="Reeder N.L."/>
            <person name="Johnstone K.R."/>
            <person name="Leland M."/>
            <person name="Fieno A.M."/>
            <person name="Begley W.M."/>
            <person name="Sun Y."/>
            <person name="Lacey M.P."/>
            <person name="Chaudhary T."/>
            <person name="Keough T."/>
            <person name="Chu L."/>
            <person name="Sears R."/>
            <person name="Yuan B."/>
            <person name="Dawson T.L.Jr."/>
        </authorList>
    </citation>
    <scope>NUCLEOTIDE SEQUENCE [LARGE SCALE GENOMIC DNA]</scope>
    <source>
        <strain evidence="4">ATCC MYA-4612 / CBS 7966</strain>
    </source>
</reference>
<feature type="domain" description="Micro-fibrillar-associated protein 1 C-terminal" evidence="2">
    <location>
        <begin position="179"/>
        <end position="383"/>
    </location>
</feature>
<proteinExistence type="predicted"/>
<dbReference type="InterPro" id="IPR009730">
    <property type="entry name" value="MFAP1_C"/>
</dbReference>
<dbReference type="Pfam" id="PF06991">
    <property type="entry name" value="MFAP1"/>
    <property type="match status" value="1"/>
</dbReference>
<feature type="compositionally biased region" description="Acidic residues" evidence="1">
    <location>
        <begin position="79"/>
        <end position="93"/>
    </location>
</feature>
<dbReference type="RefSeq" id="XP_001730999.1">
    <property type="nucleotide sequence ID" value="XM_001730947.1"/>
</dbReference>
<comment type="caution">
    <text evidence="3">The sequence shown here is derived from an EMBL/GenBank/DDBJ whole genome shotgun (WGS) entry which is preliminary data.</text>
</comment>
<dbReference type="InParanoid" id="A8Q089"/>
<dbReference type="KEGG" id="mgl:MGL_1998"/>
<dbReference type="InterPro" id="IPR033194">
    <property type="entry name" value="MFAP1"/>
</dbReference>
<name>A8Q089_MALGO</name>
<evidence type="ECO:0000313" key="3">
    <source>
        <dbReference type="EMBL" id="EDP43785.1"/>
    </source>
</evidence>
<evidence type="ECO:0000259" key="2">
    <source>
        <dbReference type="Pfam" id="PF06991"/>
    </source>
</evidence>
<feature type="region of interest" description="Disordered" evidence="1">
    <location>
        <begin position="238"/>
        <end position="257"/>
    </location>
</feature>
<accession>A8Q089</accession>
<gene>
    <name evidence="3" type="ORF">MGL_1998</name>
</gene>
<dbReference type="OrthoDB" id="1111734at2759"/>
<feature type="region of interest" description="Disordered" evidence="1">
    <location>
        <begin position="366"/>
        <end position="406"/>
    </location>
</feature>
<evidence type="ECO:0000313" key="4">
    <source>
        <dbReference type="Proteomes" id="UP000008837"/>
    </source>
</evidence>
<feature type="compositionally biased region" description="Acidic residues" evidence="1">
    <location>
        <begin position="165"/>
        <end position="183"/>
    </location>
</feature>
<feature type="compositionally biased region" description="Acidic residues" evidence="1">
    <location>
        <begin position="248"/>
        <end position="257"/>
    </location>
</feature>
<dbReference type="Proteomes" id="UP000008837">
    <property type="component" value="Unassembled WGS sequence"/>
</dbReference>
<dbReference type="GeneID" id="5855306"/>
<dbReference type="EMBL" id="AAYY01000006">
    <property type="protein sequence ID" value="EDP43785.1"/>
    <property type="molecule type" value="Genomic_DNA"/>
</dbReference>
<protein>
    <recommendedName>
        <fullName evidence="2">Micro-fibrillar-associated protein 1 C-terminal domain-containing protein</fullName>
    </recommendedName>
</protein>
<evidence type="ECO:0000256" key="1">
    <source>
        <dbReference type="SAM" id="MobiDB-lite"/>
    </source>
</evidence>
<dbReference type="VEuPathDB" id="FungiDB:MGL_1998"/>
<feature type="compositionally biased region" description="Basic and acidic residues" evidence="1">
    <location>
        <begin position="208"/>
        <end position="225"/>
    </location>
</feature>
<dbReference type="AlphaFoldDB" id="A8Q089"/>
<feature type="compositionally biased region" description="Basic and acidic residues" evidence="1">
    <location>
        <begin position="379"/>
        <end position="393"/>
    </location>
</feature>
<feature type="compositionally biased region" description="Basic and acidic residues" evidence="1">
    <location>
        <begin position="238"/>
        <end position="247"/>
    </location>
</feature>
<dbReference type="PANTHER" id="PTHR15327">
    <property type="entry name" value="MICROFIBRIL-ASSOCIATED PROTEIN"/>
    <property type="match status" value="1"/>
</dbReference>
<sequence length="406" mass="45746">MSQRVSRPVARYRPGQAPVHTEKDSSSSSSSDEEAAPRVQQRVSLPSRVTSAPRPPPSSAATWIHPPPQVPQGPQLELSEYETDTDDESDDREGESRNHGPNPSLKLASFSEAQKPPRTPMTSASSRLAPPPRLNKQALPPSSVTLGEVSAAGAHENSIKAESGSDSESESGTESESPSESDEMPAPLPKPIFVSKRDRVTHASGPTEHVESTRRGVEEKRIHRERAHELAAQRIVRDMQEREHEDSQCEVDDTDGMDPEAEFAAWRIRELARLERIRQAERMRESQEAEKARRRAMPEHERLAEDLAHARHTRAAKQRGHQGFMQKYYHKGAFFQDMDILQRDYTHSTVDAVDKSQLPHIMQKRNFGKRSQSKWTHLAGEDTTRQKEGEPDLRMQGAYLAQRHVR</sequence>
<dbReference type="STRING" id="425265.A8Q089"/>
<feature type="region of interest" description="Disordered" evidence="1">
    <location>
        <begin position="1"/>
        <end position="225"/>
    </location>
</feature>
<organism evidence="3 4">
    <name type="scientific">Malassezia globosa (strain ATCC MYA-4612 / CBS 7966)</name>
    <name type="common">Dandruff-associated fungus</name>
    <dbReference type="NCBI Taxonomy" id="425265"/>
    <lineage>
        <taxon>Eukaryota</taxon>
        <taxon>Fungi</taxon>
        <taxon>Dikarya</taxon>
        <taxon>Basidiomycota</taxon>
        <taxon>Ustilaginomycotina</taxon>
        <taxon>Malasseziomycetes</taxon>
        <taxon>Malasseziales</taxon>
        <taxon>Malasseziaceae</taxon>
        <taxon>Malassezia</taxon>
    </lineage>
</organism>
<keyword evidence="4" id="KW-1185">Reference proteome</keyword>